<dbReference type="SUPFAM" id="SSF55874">
    <property type="entry name" value="ATPase domain of HSP90 chaperone/DNA topoisomerase II/histidine kinase"/>
    <property type="match status" value="1"/>
</dbReference>
<dbReference type="Pfam" id="PF13426">
    <property type="entry name" value="PAS_9"/>
    <property type="match status" value="1"/>
</dbReference>
<evidence type="ECO:0000256" key="5">
    <source>
        <dbReference type="ARBA" id="ARBA00022741"/>
    </source>
</evidence>
<evidence type="ECO:0000256" key="3">
    <source>
        <dbReference type="ARBA" id="ARBA00022553"/>
    </source>
</evidence>
<feature type="domain" description="PAS" evidence="11">
    <location>
        <begin position="57"/>
        <end position="88"/>
    </location>
</feature>
<organism evidence="13 14">
    <name type="scientific">Gottfriedia solisilvae</name>
    <dbReference type="NCBI Taxonomy" id="1516104"/>
    <lineage>
        <taxon>Bacteria</taxon>
        <taxon>Bacillati</taxon>
        <taxon>Bacillota</taxon>
        <taxon>Bacilli</taxon>
        <taxon>Bacillales</taxon>
        <taxon>Bacillaceae</taxon>
        <taxon>Gottfriedia</taxon>
    </lineage>
</organism>
<dbReference type="SUPFAM" id="SSF55785">
    <property type="entry name" value="PYP-like sensor domain (PAS domain)"/>
    <property type="match status" value="1"/>
</dbReference>
<dbReference type="GO" id="GO:0005506">
    <property type="term" value="F:iron ion binding"/>
    <property type="evidence" value="ECO:0007669"/>
    <property type="project" value="InterPro"/>
</dbReference>
<evidence type="ECO:0000313" key="13">
    <source>
        <dbReference type="EMBL" id="GGI17685.1"/>
    </source>
</evidence>
<dbReference type="Pfam" id="PF02518">
    <property type="entry name" value="HATPase_c"/>
    <property type="match status" value="1"/>
</dbReference>
<dbReference type="AlphaFoldDB" id="A0A8J3ARY8"/>
<sequence length="370" mass="42756">MNNVSLHYHSKIIEQITKDNFSLIDDYIDDPSFRNTLKQILKQLTDVKIALDESSIVVVTDHRGIIQYVNEKTCEITKYTRDELIGQNHRLISSGYHSKSFFMDLWKTISSGQVWHGDIKNRAKDNTFYWVNTTIMPFLDENGKPYQYLAIRNEVTALKEAEEEIKRMVNRLMYIQEEERKRFSSEIHDGIGQSLFGLTIQLDRLIDDSEVKPTELINLRNTVTEIIGEVRGLAWNLRPSVLDDFGAIPAIRTYIDNFKQYYDIQVKFECKLRKRLEPSVETALYRIVQEALTNIGKYANVSEAIVEIWEDEQKLHGRITDFGKGFTPHLDRTGVGLFSMEERARSIGGFLEICSAPEQGTVISFSIPLE</sequence>
<dbReference type="SMART" id="SM00086">
    <property type="entry name" value="PAC"/>
    <property type="match status" value="1"/>
</dbReference>
<dbReference type="PANTHER" id="PTHR24421:SF10">
    <property type="entry name" value="NITRATE_NITRITE SENSOR PROTEIN NARQ"/>
    <property type="match status" value="1"/>
</dbReference>
<proteinExistence type="predicted"/>
<keyword evidence="8" id="KW-0902">Two-component regulatory system</keyword>
<comment type="PTM">
    <text evidence="9">Autophosphorylated.</text>
</comment>
<dbReference type="EC" id="2.7.13.3" evidence="2"/>
<evidence type="ECO:0000259" key="12">
    <source>
        <dbReference type="PROSITE" id="PS50113"/>
    </source>
</evidence>
<dbReference type="GO" id="GO:0005524">
    <property type="term" value="F:ATP binding"/>
    <property type="evidence" value="ECO:0007669"/>
    <property type="project" value="UniProtKB-KW"/>
</dbReference>
<dbReference type="InterPro" id="IPR050482">
    <property type="entry name" value="Sensor_HK_TwoCompSys"/>
</dbReference>
<keyword evidence="4" id="KW-0808">Transferase</keyword>
<dbReference type="EMBL" id="BMHB01000003">
    <property type="protein sequence ID" value="GGI17685.1"/>
    <property type="molecule type" value="Genomic_DNA"/>
</dbReference>
<dbReference type="InterPro" id="IPR011712">
    <property type="entry name" value="Sig_transdc_His_kin_sub3_dim/P"/>
</dbReference>
<comment type="catalytic activity">
    <reaction evidence="1">
        <text>ATP + protein L-histidine = ADP + protein N-phospho-L-histidine.</text>
        <dbReference type="EC" id="2.7.13.3"/>
    </reaction>
</comment>
<dbReference type="PROSITE" id="PS50113">
    <property type="entry name" value="PAC"/>
    <property type="match status" value="1"/>
</dbReference>
<dbReference type="Gene3D" id="3.30.565.10">
    <property type="entry name" value="Histidine kinase-like ATPase, C-terminal domain"/>
    <property type="match status" value="1"/>
</dbReference>
<dbReference type="PROSITE" id="PS50112">
    <property type="entry name" value="PAS"/>
    <property type="match status" value="1"/>
</dbReference>
<evidence type="ECO:0000256" key="6">
    <source>
        <dbReference type="ARBA" id="ARBA00022777"/>
    </source>
</evidence>
<gene>
    <name evidence="13" type="ORF">GCM10007380_39180</name>
</gene>
<dbReference type="GO" id="GO:0016020">
    <property type="term" value="C:membrane"/>
    <property type="evidence" value="ECO:0007669"/>
    <property type="project" value="InterPro"/>
</dbReference>
<keyword evidence="6" id="KW-0418">Kinase</keyword>
<evidence type="ECO:0000256" key="10">
    <source>
        <dbReference type="SAM" id="Coils"/>
    </source>
</evidence>
<evidence type="ECO:0000256" key="4">
    <source>
        <dbReference type="ARBA" id="ARBA00022679"/>
    </source>
</evidence>
<accession>A0A8J3ARY8</accession>
<dbReference type="InterPro" id="IPR001610">
    <property type="entry name" value="PAC"/>
</dbReference>
<keyword evidence="5" id="KW-0547">Nucleotide-binding</keyword>
<feature type="domain" description="PAC" evidence="12">
    <location>
        <begin position="115"/>
        <end position="167"/>
    </location>
</feature>
<protein>
    <recommendedName>
        <fullName evidence="2">histidine kinase</fullName>
        <ecNumber evidence="2">2.7.13.3</ecNumber>
    </recommendedName>
</protein>
<feature type="coiled-coil region" evidence="10">
    <location>
        <begin position="151"/>
        <end position="178"/>
    </location>
</feature>
<reference evidence="14" key="1">
    <citation type="journal article" date="2019" name="Int. J. Syst. Evol. Microbiol.">
        <title>The Global Catalogue of Microorganisms (GCM) 10K type strain sequencing project: providing services to taxonomists for standard genome sequencing and annotation.</title>
        <authorList>
            <consortium name="The Broad Institute Genomics Platform"/>
            <consortium name="The Broad Institute Genome Sequencing Center for Infectious Disease"/>
            <person name="Wu L."/>
            <person name="Ma J."/>
        </authorList>
    </citation>
    <scope>NUCLEOTIDE SEQUENCE [LARGE SCALE GENOMIC DNA]</scope>
    <source>
        <strain evidence="14">CGMCC 1.14993</strain>
    </source>
</reference>
<dbReference type="GO" id="GO:0005737">
    <property type="term" value="C:cytoplasm"/>
    <property type="evidence" value="ECO:0007669"/>
    <property type="project" value="InterPro"/>
</dbReference>
<dbReference type="InterPro" id="IPR003594">
    <property type="entry name" value="HATPase_dom"/>
</dbReference>
<comment type="caution">
    <text evidence="13">The sequence shown here is derived from an EMBL/GenBank/DDBJ whole genome shotgun (WGS) entry which is preliminary data.</text>
</comment>
<evidence type="ECO:0000256" key="9">
    <source>
        <dbReference type="PIRSR" id="PIRSR037432-51"/>
    </source>
</evidence>
<evidence type="ECO:0000256" key="1">
    <source>
        <dbReference type="ARBA" id="ARBA00000085"/>
    </source>
</evidence>
<dbReference type="Gene3D" id="3.30.450.20">
    <property type="entry name" value="PAS domain"/>
    <property type="match status" value="1"/>
</dbReference>
<evidence type="ECO:0000259" key="11">
    <source>
        <dbReference type="PROSITE" id="PS50112"/>
    </source>
</evidence>
<keyword evidence="14" id="KW-1185">Reference proteome</keyword>
<dbReference type="NCBIfam" id="TIGR00229">
    <property type="entry name" value="sensory_box"/>
    <property type="match status" value="1"/>
</dbReference>
<evidence type="ECO:0000256" key="8">
    <source>
        <dbReference type="ARBA" id="ARBA00023012"/>
    </source>
</evidence>
<dbReference type="Gene3D" id="1.20.5.1930">
    <property type="match status" value="1"/>
</dbReference>
<feature type="modified residue" description="Phosphohistidine; by autocatalysis" evidence="9">
    <location>
        <position position="188"/>
    </location>
</feature>
<keyword evidence="10" id="KW-0175">Coiled coil</keyword>
<dbReference type="InterPro" id="IPR036890">
    <property type="entry name" value="HATPase_C_sf"/>
</dbReference>
<dbReference type="CDD" id="cd00130">
    <property type="entry name" value="PAS"/>
    <property type="match status" value="1"/>
</dbReference>
<dbReference type="GO" id="GO:0000155">
    <property type="term" value="F:phosphorelay sensor kinase activity"/>
    <property type="evidence" value="ECO:0007669"/>
    <property type="project" value="InterPro"/>
</dbReference>
<keyword evidence="7" id="KW-0067">ATP-binding</keyword>
<dbReference type="InterPro" id="IPR000014">
    <property type="entry name" value="PAS"/>
</dbReference>
<keyword evidence="3 9" id="KW-0597">Phosphoprotein</keyword>
<evidence type="ECO:0000256" key="7">
    <source>
        <dbReference type="ARBA" id="ARBA00022840"/>
    </source>
</evidence>
<dbReference type="InterPro" id="IPR000700">
    <property type="entry name" value="PAS-assoc_C"/>
</dbReference>
<evidence type="ECO:0000313" key="14">
    <source>
        <dbReference type="Proteomes" id="UP000626244"/>
    </source>
</evidence>
<dbReference type="CDD" id="cd16917">
    <property type="entry name" value="HATPase_UhpB-NarQ-NarX-like"/>
    <property type="match status" value="1"/>
</dbReference>
<dbReference type="Proteomes" id="UP000626244">
    <property type="component" value="Unassembled WGS sequence"/>
</dbReference>
<dbReference type="PANTHER" id="PTHR24421">
    <property type="entry name" value="NITRATE/NITRITE SENSOR PROTEIN NARX-RELATED"/>
    <property type="match status" value="1"/>
</dbReference>
<dbReference type="Pfam" id="PF07730">
    <property type="entry name" value="HisKA_3"/>
    <property type="match status" value="1"/>
</dbReference>
<name>A0A8J3ARY8_9BACI</name>
<dbReference type="InterPro" id="IPR035965">
    <property type="entry name" value="PAS-like_dom_sf"/>
</dbReference>
<dbReference type="GO" id="GO:0046983">
    <property type="term" value="F:protein dimerization activity"/>
    <property type="evidence" value="ECO:0007669"/>
    <property type="project" value="InterPro"/>
</dbReference>
<evidence type="ECO:0000256" key="2">
    <source>
        <dbReference type="ARBA" id="ARBA00012438"/>
    </source>
</evidence>